<proteinExistence type="predicted"/>
<keyword evidence="4" id="KW-1185">Reference proteome</keyword>
<sequence length="114" mass="12661">MVRNSIEKVLINNPHGGVGSIEIEKVLTMDDKFGDLSLFAKVIIKPQTSIGFHQHVGEAEAYYVLKGEGYFINNQKERVRINPGTICVIEVGQSHGLENPNDNEMEIIAIVRQG</sequence>
<reference evidence="3 4" key="1">
    <citation type="submission" date="2014-09" db="EMBL/GenBank/DDBJ databases">
        <title>Genome sequencing and annotation of Bacillus Okhensis strain Kh10-101T.</title>
        <authorList>
            <person name="Prakash J.S."/>
        </authorList>
    </citation>
    <scope>NUCLEOTIDE SEQUENCE [LARGE SCALE GENOMIC DNA]</scope>
    <source>
        <strain evidence="4">Kh10-101T</strain>
    </source>
</reference>
<dbReference type="PANTHER" id="PTHR35848">
    <property type="entry name" value="OXALATE-BINDING PROTEIN"/>
    <property type="match status" value="1"/>
</dbReference>
<dbReference type="InterPro" id="IPR013096">
    <property type="entry name" value="Cupin_2"/>
</dbReference>
<dbReference type="SUPFAM" id="SSF51182">
    <property type="entry name" value="RmlC-like cupins"/>
    <property type="match status" value="1"/>
</dbReference>
<dbReference type="eggNOG" id="COG0662">
    <property type="taxonomic scope" value="Bacteria"/>
</dbReference>
<evidence type="ECO:0000313" key="4">
    <source>
        <dbReference type="Proteomes" id="UP000030832"/>
    </source>
</evidence>
<keyword evidence="1" id="KW-0479">Metal-binding</keyword>
<protein>
    <recommendedName>
        <fullName evidence="2">Cupin type-2 domain-containing protein</fullName>
    </recommendedName>
</protein>
<dbReference type="EMBL" id="JRJU01000018">
    <property type="protein sequence ID" value="KHF39510.1"/>
    <property type="molecule type" value="Genomic_DNA"/>
</dbReference>
<dbReference type="STRING" id="333138.LQ50_14715"/>
<accession>A0A0B0IDY1</accession>
<dbReference type="InterPro" id="IPR051610">
    <property type="entry name" value="GPI/OXD"/>
</dbReference>
<evidence type="ECO:0000313" key="3">
    <source>
        <dbReference type="EMBL" id="KHF39510.1"/>
    </source>
</evidence>
<dbReference type="Proteomes" id="UP000030832">
    <property type="component" value="Unassembled WGS sequence"/>
</dbReference>
<evidence type="ECO:0000256" key="1">
    <source>
        <dbReference type="ARBA" id="ARBA00022723"/>
    </source>
</evidence>
<dbReference type="InterPro" id="IPR011051">
    <property type="entry name" value="RmlC_Cupin_sf"/>
</dbReference>
<dbReference type="RefSeq" id="WP_034630358.1">
    <property type="nucleotide sequence ID" value="NZ_JRJU01000018.1"/>
</dbReference>
<dbReference type="Gene3D" id="2.60.120.10">
    <property type="entry name" value="Jelly Rolls"/>
    <property type="match status" value="1"/>
</dbReference>
<name>A0A0B0IDY1_9BACI</name>
<dbReference type="PANTHER" id="PTHR35848:SF6">
    <property type="entry name" value="CUPIN TYPE-2 DOMAIN-CONTAINING PROTEIN"/>
    <property type="match status" value="1"/>
</dbReference>
<evidence type="ECO:0000259" key="2">
    <source>
        <dbReference type="Pfam" id="PF07883"/>
    </source>
</evidence>
<dbReference type="InterPro" id="IPR014710">
    <property type="entry name" value="RmlC-like_jellyroll"/>
</dbReference>
<gene>
    <name evidence="3" type="ORF">LQ50_14715</name>
</gene>
<dbReference type="Pfam" id="PF07883">
    <property type="entry name" value="Cupin_2"/>
    <property type="match status" value="1"/>
</dbReference>
<feature type="domain" description="Cupin type-2" evidence="2">
    <location>
        <begin position="42"/>
        <end position="110"/>
    </location>
</feature>
<organism evidence="3 4">
    <name type="scientific">Halalkalibacter okhensis</name>
    <dbReference type="NCBI Taxonomy" id="333138"/>
    <lineage>
        <taxon>Bacteria</taxon>
        <taxon>Bacillati</taxon>
        <taxon>Bacillota</taxon>
        <taxon>Bacilli</taxon>
        <taxon>Bacillales</taxon>
        <taxon>Bacillaceae</taxon>
        <taxon>Halalkalibacter</taxon>
    </lineage>
</organism>
<dbReference type="AlphaFoldDB" id="A0A0B0IDY1"/>
<dbReference type="GO" id="GO:0046872">
    <property type="term" value="F:metal ion binding"/>
    <property type="evidence" value="ECO:0007669"/>
    <property type="project" value="UniProtKB-KW"/>
</dbReference>
<dbReference type="OrthoDB" id="9797047at2"/>
<comment type="caution">
    <text evidence="3">The sequence shown here is derived from an EMBL/GenBank/DDBJ whole genome shotgun (WGS) entry which is preliminary data.</text>
</comment>